<comment type="subunit">
    <text evidence="9">Homooctamer.</text>
</comment>
<evidence type="ECO:0000256" key="9">
    <source>
        <dbReference type="RuleBase" id="RU000515"/>
    </source>
</evidence>
<dbReference type="InterPro" id="IPR001731">
    <property type="entry name" value="ALAD"/>
</dbReference>
<comment type="pathway">
    <text evidence="1">Porphyrin-containing compound metabolism; protoporphyrin-IX biosynthesis; coproporphyrinogen-III from 5-aminolevulinate: step 1/4.</text>
</comment>
<evidence type="ECO:0000256" key="2">
    <source>
        <dbReference type="ARBA" id="ARBA00008055"/>
    </source>
</evidence>
<dbReference type="GeneID" id="97222414"/>
<keyword evidence="7 9" id="KW-0627">Porphyrin biosynthesis</keyword>
<dbReference type="Gene3D" id="3.20.20.70">
    <property type="entry name" value="Aldolase class I"/>
    <property type="match status" value="1"/>
</dbReference>
<evidence type="ECO:0000256" key="3">
    <source>
        <dbReference type="ARBA" id="ARBA00012053"/>
    </source>
</evidence>
<sequence>MATTLPGAFPGRRLRRARKQDFSRRLMRENLLTVDDLIYPVFVLEGEGQREAVASMPGVDRLSIDLLLIEAAELVALGVPAVALFPVTPVEKKSLLAEEAYNPDALAQRATRALKAAFPELGVITDVALDPFTTHGQDGIIDDEGYVMNDITTEILVKQALSHARAGADMVAPSDMMDGRIGAIRAALEEHGFVHTQIMAYSAKYASCYYGPFRDAVGSAANLGKSNKATYQMDPANGDEALHEVALDIQEGADSVMVKPGMPYLDVIRRVKDQFGVPTYAYQVSGEYAMHMAAIQNGWLKERETIMESLLCFKRAGADGILTYFAKRVAQWLKEDARR</sequence>
<dbReference type="RefSeq" id="WP_041997263.1">
    <property type="nucleotide sequence ID" value="NZ_CDBT01000025.1"/>
</dbReference>
<keyword evidence="5" id="KW-0350">Heme biosynthesis</keyword>
<evidence type="ECO:0000256" key="5">
    <source>
        <dbReference type="ARBA" id="ARBA00023133"/>
    </source>
</evidence>
<dbReference type="PIRSF" id="PIRSF001415">
    <property type="entry name" value="Porphbilin_synth"/>
    <property type="match status" value="1"/>
</dbReference>
<protein>
    <recommendedName>
        <fullName evidence="4 9">Delta-aminolevulinic acid dehydratase</fullName>
        <ecNumber evidence="3 9">4.2.1.24</ecNumber>
    </recommendedName>
</protein>
<dbReference type="NCBIfam" id="NF006762">
    <property type="entry name" value="PRK09283.1"/>
    <property type="match status" value="1"/>
</dbReference>
<dbReference type="PANTHER" id="PTHR11458">
    <property type="entry name" value="DELTA-AMINOLEVULINIC ACID DEHYDRATASE"/>
    <property type="match status" value="1"/>
</dbReference>
<dbReference type="InterPro" id="IPR013785">
    <property type="entry name" value="Aldolase_TIM"/>
</dbReference>
<keyword evidence="6 9" id="KW-0456">Lyase</keyword>
<reference evidence="11 12" key="1">
    <citation type="submission" date="2024-09" db="EMBL/GenBank/DDBJ databases">
        <title>Aeromonas strains Genome sequencing and assembly.</title>
        <authorList>
            <person name="Hu X."/>
            <person name="Tang B."/>
        </authorList>
    </citation>
    <scope>NUCLEOTIDE SEQUENCE [LARGE SCALE GENOMIC DNA]</scope>
    <source>
        <strain evidence="11 12">NB23SCDHY001</strain>
    </source>
</reference>
<dbReference type="SUPFAM" id="SSF51569">
    <property type="entry name" value="Aldolase"/>
    <property type="match status" value="1"/>
</dbReference>
<evidence type="ECO:0000313" key="11">
    <source>
        <dbReference type="EMBL" id="MFM4895115.1"/>
    </source>
</evidence>
<evidence type="ECO:0000256" key="6">
    <source>
        <dbReference type="ARBA" id="ARBA00023239"/>
    </source>
</evidence>
<dbReference type="InterPro" id="IPR030656">
    <property type="entry name" value="ALAD_AS"/>
</dbReference>
<dbReference type="SMART" id="SM01004">
    <property type="entry name" value="ALAD"/>
    <property type="match status" value="1"/>
</dbReference>
<evidence type="ECO:0000313" key="12">
    <source>
        <dbReference type="Proteomes" id="UP001630969"/>
    </source>
</evidence>
<comment type="similarity">
    <text evidence="2 10">Belongs to the ALAD family.</text>
</comment>
<comment type="caution">
    <text evidence="11">The sequence shown here is derived from an EMBL/GenBank/DDBJ whole genome shotgun (WGS) entry which is preliminary data.</text>
</comment>
<evidence type="ECO:0000256" key="4">
    <source>
        <dbReference type="ARBA" id="ARBA00020771"/>
    </source>
</evidence>
<dbReference type="PRINTS" id="PR00144">
    <property type="entry name" value="DALDHYDRTASE"/>
</dbReference>
<evidence type="ECO:0000256" key="7">
    <source>
        <dbReference type="ARBA" id="ARBA00023244"/>
    </source>
</evidence>
<gene>
    <name evidence="11" type="primary">hemB</name>
    <name evidence="11" type="ORF">ACEUDJ_19915</name>
</gene>
<evidence type="ECO:0000256" key="1">
    <source>
        <dbReference type="ARBA" id="ARBA00004694"/>
    </source>
</evidence>
<evidence type="ECO:0000256" key="8">
    <source>
        <dbReference type="ARBA" id="ARBA00047651"/>
    </source>
</evidence>
<evidence type="ECO:0000256" key="10">
    <source>
        <dbReference type="RuleBase" id="RU004161"/>
    </source>
</evidence>
<dbReference type="Pfam" id="PF00490">
    <property type="entry name" value="ALAD"/>
    <property type="match status" value="1"/>
</dbReference>
<dbReference type="PROSITE" id="PS00169">
    <property type="entry name" value="D_ALA_DEHYDRATASE"/>
    <property type="match status" value="1"/>
</dbReference>
<comment type="catalytic activity">
    <reaction evidence="8 9">
        <text>2 5-aminolevulinate = porphobilinogen + 2 H2O + H(+)</text>
        <dbReference type="Rhea" id="RHEA:24064"/>
        <dbReference type="ChEBI" id="CHEBI:15377"/>
        <dbReference type="ChEBI" id="CHEBI:15378"/>
        <dbReference type="ChEBI" id="CHEBI:58126"/>
        <dbReference type="ChEBI" id="CHEBI:356416"/>
        <dbReference type="EC" id="4.2.1.24"/>
    </reaction>
</comment>
<dbReference type="GO" id="GO:0004655">
    <property type="term" value="F:porphobilinogen synthase activity"/>
    <property type="evidence" value="ECO:0007669"/>
    <property type="project" value="UniProtKB-EC"/>
</dbReference>
<dbReference type="Proteomes" id="UP001630969">
    <property type="component" value="Unassembled WGS sequence"/>
</dbReference>
<proteinExistence type="inferred from homology"/>
<dbReference type="PANTHER" id="PTHR11458:SF0">
    <property type="entry name" value="DELTA-AMINOLEVULINIC ACID DEHYDRATASE"/>
    <property type="match status" value="1"/>
</dbReference>
<dbReference type="EC" id="4.2.1.24" evidence="3 9"/>
<dbReference type="EMBL" id="JBGXBU010000015">
    <property type="protein sequence ID" value="MFM4895115.1"/>
    <property type="molecule type" value="Genomic_DNA"/>
</dbReference>
<keyword evidence="12" id="KW-1185">Reference proteome</keyword>
<name>A0ABW9GVD4_9GAMM</name>
<organism evidence="11 12">
    <name type="scientific">Aeromonas bivalvium</name>
    <dbReference type="NCBI Taxonomy" id="440079"/>
    <lineage>
        <taxon>Bacteria</taxon>
        <taxon>Pseudomonadati</taxon>
        <taxon>Pseudomonadota</taxon>
        <taxon>Gammaproteobacteria</taxon>
        <taxon>Aeromonadales</taxon>
        <taxon>Aeromonadaceae</taxon>
        <taxon>Aeromonas</taxon>
    </lineage>
</organism>
<dbReference type="CDD" id="cd04823">
    <property type="entry name" value="ALAD_PBGS_aspartate_rich"/>
    <property type="match status" value="1"/>
</dbReference>
<accession>A0ABW9GVD4</accession>